<reference evidence="1" key="1">
    <citation type="submission" date="2023-06" db="EMBL/GenBank/DDBJ databases">
        <authorList>
            <person name="Jiang Y."/>
            <person name="Liu Q."/>
        </authorList>
    </citation>
    <scope>NUCLEOTIDE SEQUENCE</scope>
    <source>
        <strain evidence="1">CGMCC 1.12090</strain>
    </source>
</reference>
<comment type="caution">
    <text evidence="1">The sequence shown here is derived from an EMBL/GenBank/DDBJ whole genome shotgun (WGS) entry which is preliminary data.</text>
</comment>
<gene>
    <name evidence="1" type="ORF">Q2T77_33525</name>
</gene>
<organism evidence="1 2">
    <name type="scientific">Variovorax ginsengisoli</name>
    <dbReference type="NCBI Taxonomy" id="363844"/>
    <lineage>
        <taxon>Bacteria</taxon>
        <taxon>Pseudomonadati</taxon>
        <taxon>Pseudomonadota</taxon>
        <taxon>Betaproteobacteria</taxon>
        <taxon>Burkholderiales</taxon>
        <taxon>Comamonadaceae</taxon>
        <taxon>Variovorax</taxon>
    </lineage>
</organism>
<dbReference type="EMBL" id="JAUKVY010000036">
    <property type="protein sequence ID" value="MDO1537199.1"/>
    <property type="molecule type" value="Genomic_DNA"/>
</dbReference>
<accession>A0ABT8SFT4</accession>
<dbReference type="RefSeq" id="WP_301815489.1">
    <property type="nucleotide sequence ID" value="NZ_JAUJZH010000036.1"/>
</dbReference>
<dbReference type="Proteomes" id="UP001169027">
    <property type="component" value="Unassembled WGS sequence"/>
</dbReference>
<proteinExistence type="predicted"/>
<keyword evidence="2" id="KW-1185">Reference proteome</keyword>
<sequence>MKDYLTPSDFMEFPLWRYDEDADGYFPVRGEADLPGRVRDLSLRAEFTTPAGNVFEGYIVGVENVFSIGLFGNERIYHFNKNLSDLSREQAEEFLAASGLSGKLHYEAMFPLRYETKWGSPLFNDFSGVFEMPG</sequence>
<evidence type="ECO:0000313" key="2">
    <source>
        <dbReference type="Proteomes" id="UP001169027"/>
    </source>
</evidence>
<evidence type="ECO:0000313" key="1">
    <source>
        <dbReference type="EMBL" id="MDO1537199.1"/>
    </source>
</evidence>
<protein>
    <submittedName>
        <fullName evidence="1">Uncharacterized protein</fullName>
    </submittedName>
</protein>
<name>A0ABT8SFT4_9BURK</name>